<reference evidence="3 4" key="1">
    <citation type="journal article" date="2008" name="J. Bacteriol.">
        <title>Genome of the actinomycete plant pathogen Clavibacter michiganensis subsp. sepedonicus suggests recent niche adaptation.</title>
        <authorList>
            <person name="Bentley S.D."/>
            <person name="Corton C."/>
            <person name="Brown S.E."/>
            <person name="Barron A."/>
            <person name="Clark L."/>
            <person name="Doggett J."/>
            <person name="Harris B."/>
            <person name="Ormond D."/>
            <person name="Quail M.A."/>
            <person name="May G."/>
            <person name="Francis D."/>
            <person name="Knudson D."/>
            <person name="Parkhill J."/>
            <person name="Ishimaru C.A."/>
        </authorList>
    </citation>
    <scope>NUCLEOTIDE SEQUENCE [LARGE SCALE GENOMIC DNA]</scope>
    <source>
        <strain evidence="4">ATCC 33113 / DSM 20744 / JCM 9667 / LMG 2889 / ICMP 2535 / C-1</strain>
    </source>
</reference>
<keyword evidence="2" id="KW-0812">Transmembrane</keyword>
<evidence type="ECO:0000256" key="1">
    <source>
        <dbReference type="SAM" id="MobiDB-lite"/>
    </source>
</evidence>
<accession>B0RHM4</accession>
<evidence type="ECO:0000256" key="2">
    <source>
        <dbReference type="SAM" id="Phobius"/>
    </source>
</evidence>
<feature type="region of interest" description="Disordered" evidence="1">
    <location>
        <begin position="86"/>
        <end position="118"/>
    </location>
</feature>
<dbReference type="STRING" id="31964.CMS2504"/>
<dbReference type="GeneID" id="29471355"/>
<dbReference type="OrthoDB" id="3726412at2"/>
<sequence>MNAAASPAEALRRRLRDDPAAARALVDLRQAAYGREDGDAPLVDVPEGIRLDSGLGVDALPAPLVALLVEEHRLVGEGRELLAAEAGAAAPTSGPAVTPPASDDVVATAGQASDPRARPLVPRRRRLLRPGVFAAVLAGALVVVGLGTASASGLFVDDDSWRSQEPTSTPGPPSTPDPRIGVPVPAFTAEPPARLYASLSDAETAARLQESADSSWEMLLSREPDARRPEVAMERIAEGADRVRQQASCLRDAGVDVRVIGAGDDIRLSSSATPSVTSYACEVRFPMRPQGLITDAALAYLHRYYVDFLLPCYSSEGAAYEGEVPDLADFIARERSDDPWYPEASSNDGAIAFRCPQAPDAFR</sequence>
<dbReference type="eggNOG" id="ENOG5032D4Z">
    <property type="taxonomic scope" value="Bacteria"/>
</dbReference>
<organism evidence="3 4">
    <name type="scientific">Clavibacter sepedonicus</name>
    <name type="common">Clavibacter michiganensis subsp. sepedonicus</name>
    <dbReference type="NCBI Taxonomy" id="31964"/>
    <lineage>
        <taxon>Bacteria</taxon>
        <taxon>Bacillati</taxon>
        <taxon>Actinomycetota</taxon>
        <taxon>Actinomycetes</taxon>
        <taxon>Micrococcales</taxon>
        <taxon>Microbacteriaceae</taxon>
        <taxon>Clavibacter</taxon>
    </lineage>
</organism>
<keyword evidence="4" id="KW-1185">Reference proteome</keyword>
<dbReference type="Proteomes" id="UP000001318">
    <property type="component" value="Chromosome"/>
</dbReference>
<proteinExistence type="predicted"/>
<dbReference type="KEGG" id="cms:CMS2504"/>
<feature type="region of interest" description="Disordered" evidence="1">
    <location>
        <begin position="157"/>
        <end position="180"/>
    </location>
</feature>
<name>B0RHM4_CLASE</name>
<feature type="compositionally biased region" description="Low complexity" evidence="1">
    <location>
        <begin position="86"/>
        <end position="102"/>
    </location>
</feature>
<dbReference type="HOGENOM" id="CLU_784588_0_0_11"/>
<dbReference type="EMBL" id="AM849034">
    <property type="protein sequence ID" value="CAQ02585.1"/>
    <property type="molecule type" value="Genomic_DNA"/>
</dbReference>
<dbReference type="RefSeq" id="WP_012299772.1">
    <property type="nucleotide sequence ID" value="NC_010407.1"/>
</dbReference>
<protein>
    <submittedName>
        <fullName evidence="3">Membrane protein</fullName>
    </submittedName>
</protein>
<keyword evidence="2" id="KW-1133">Transmembrane helix</keyword>
<feature type="transmembrane region" description="Helical" evidence="2">
    <location>
        <begin position="132"/>
        <end position="156"/>
    </location>
</feature>
<dbReference type="AlphaFoldDB" id="B0RHM4"/>
<keyword evidence="2" id="KW-0472">Membrane</keyword>
<evidence type="ECO:0000313" key="3">
    <source>
        <dbReference type="EMBL" id="CAQ02585.1"/>
    </source>
</evidence>
<gene>
    <name evidence="3" type="ordered locus">CMS2504</name>
</gene>
<evidence type="ECO:0000313" key="4">
    <source>
        <dbReference type="Proteomes" id="UP000001318"/>
    </source>
</evidence>